<keyword evidence="4" id="KW-1185">Reference proteome</keyword>
<gene>
    <name evidence="3" type="ORF">DSM5745_04258</name>
</gene>
<reference evidence="3 4" key="1">
    <citation type="journal article" date="2018" name="IMA Fungus">
        <title>IMA Genome-F 9: Draft genome sequence of Annulohypoxylon stygium, Aspergillus mulundensis, Berkeleyomyces basicola (syn. Thielaviopsis basicola), Ceratocystis smalleyi, two Cercospora beticola strains, Coleophoma cylindrospora, Fusarium fracticaudum, Phialophora cf. hyalina, and Morchella septimelata.</title>
        <authorList>
            <person name="Wingfield B.D."/>
            <person name="Bills G.F."/>
            <person name="Dong Y."/>
            <person name="Huang W."/>
            <person name="Nel W.J."/>
            <person name="Swalarsk-Parry B.S."/>
            <person name="Vaghefi N."/>
            <person name="Wilken P.M."/>
            <person name="An Z."/>
            <person name="de Beer Z.W."/>
            <person name="De Vos L."/>
            <person name="Chen L."/>
            <person name="Duong T.A."/>
            <person name="Gao Y."/>
            <person name="Hammerbacher A."/>
            <person name="Kikkert J.R."/>
            <person name="Li Y."/>
            <person name="Li H."/>
            <person name="Li K."/>
            <person name="Li Q."/>
            <person name="Liu X."/>
            <person name="Ma X."/>
            <person name="Naidoo K."/>
            <person name="Pethybridge S.J."/>
            <person name="Sun J."/>
            <person name="Steenkamp E.T."/>
            <person name="van der Nest M.A."/>
            <person name="van Wyk S."/>
            <person name="Wingfield M.J."/>
            <person name="Xiong C."/>
            <person name="Yue Q."/>
            <person name="Zhang X."/>
        </authorList>
    </citation>
    <scope>NUCLEOTIDE SEQUENCE [LARGE SCALE GENOMIC DNA]</scope>
    <source>
        <strain evidence="3 4">DSM 5745</strain>
    </source>
</reference>
<feature type="transmembrane region" description="Helical" evidence="2">
    <location>
        <begin position="612"/>
        <end position="633"/>
    </location>
</feature>
<feature type="compositionally biased region" description="Low complexity" evidence="1">
    <location>
        <begin position="445"/>
        <end position="464"/>
    </location>
</feature>
<dbReference type="OrthoDB" id="4153178at2759"/>
<feature type="compositionally biased region" description="Basic and acidic residues" evidence="1">
    <location>
        <begin position="65"/>
        <end position="77"/>
    </location>
</feature>
<feature type="region of interest" description="Disordered" evidence="1">
    <location>
        <begin position="330"/>
        <end position="357"/>
    </location>
</feature>
<feature type="region of interest" description="Disordered" evidence="1">
    <location>
        <begin position="111"/>
        <end position="141"/>
    </location>
</feature>
<feature type="compositionally biased region" description="Polar residues" evidence="1">
    <location>
        <begin position="333"/>
        <end position="352"/>
    </location>
</feature>
<evidence type="ECO:0000313" key="4">
    <source>
        <dbReference type="Proteomes" id="UP000256690"/>
    </source>
</evidence>
<dbReference type="GeneID" id="38114628"/>
<feature type="compositionally biased region" description="Polar residues" evidence="1">
    <location>
        <begin position="82"/>
        <end position="92"/>
    </location>
</feature>
<name>A0A3D8SC56_9EURO</name>
<sequence length="701" mass="76171">MRSTDSSPRRRALHERTPSHTNECSLPASMRAVSDRYPEQEERDVYSATPYPTKPEQILPPRPGKGHEFVPDSRFQIDEGPSTCTGTYSTDNSGIADSSLIDPSIGDWDLSSTFDAGNTPPQLWEDDPGSSKTSFPDSELLDHERVGVRQVSAATAVYSDEESILPQNAPTIKTVPHDSVSRQPSGSVNAPSSNTSPNIIPIGPPSSPNYVSLDTSSLNFVRIGASSNPDSGSRSNSVSSLNSLGTVIRYADAAPWTHGSSSELGPSRSGSQSFRSSPPHQVPSMGSMSTRPSVRARSHSRSATSSSGSGPRSEIRQAVADSGLFIQYPTLRAPSSSGSRVENGSNSAGSSEDNLHEPTVDYASDRFRSHLSTVTSRWSAENNSGFASPSGSNSRTVSQDLTPPPAALTRQRLTSSSIWMVNESEDDEFLDSVASLPPRPTNPGVPNSQSSSSRSSSVRSNQRPGTSSSLVTNAIPTWAKFYYRAEEEAGNSTLALVEEVNRPAPVRPPTSNSSYIQRFTSVVTRARTFTNETRGSSKPQPVADARDPRSHWAKKSEASISRTASSLHRLRQSWSPHLFPDKRGVAAKSSVWRAPSLDSRTEPILGRRNIQVWSFCLGFICPLTWLIASFLPLPKQPEMVIEESCGPELEATLKMRLHDLERKRYLNARWWRNLNRWMNPLGLVIVAIVITLAVVGTTVGL</sequence>
<keyword evidence="2" id="KW-0812">Transmembrane</keyword>
<feature type="region of interest" description="Disordered" evidence="1">
    <location>
        <begin position="257"/>
        <end position="314"/>
    </location>
</feature>
<protein>
    <recommendedName>
        <fullName evidence="5">Serine-rich protein</fullName>
    </recommendedName>
</protein>
<comment type="caution">
    <text evidence="3">The sequence shown here is derived from an EMBL/GenBank/DDBJ whole genome shotgun (WGS) entry which is preliminary data.</text>
</comment>
<keyword evidence="2" id="KW-0472">Membrane</keyword>
<feature type="compositionally biased region" description="Low complexity" evidence="1">
    <location>
        <begin position="259"/>
        <end position="279"/>
    </location>
</feature>
<feature type="transmembrane region" description="Helical" evidence="2">
    <location>
        <begin position="677"/>
        <end position="699"/>
    </location>
</feature>
<feature type="compositionally biased region" description="Polar residues" evidence="1">
    <location>
        <begin position="375"/>
        <end position="401"/>
    </location>
</feature>
<dbReference type="RefSeq" id="XP_026605270.1">
    <property type="nucleotide sequence ID" value="XM_026746274.1"/>
</dbReference>
<dbReference type="EMBL" id="PVWQ01000004">
    <property type="protein sequence ID" value="RDW83932.1"/>
    <property type="molecule type" value="Genomic_DNA"/>
</dbReference>
<feature type="region of interest" description="Disordered" evidence="1">
    <location>
        <begin position="432"/>
        <end position="470"/>
    </location>
</feature>
<feature type="region of interest" description="Disordered" evidence="1">
    <location>
        <begin position="530"/>
        <end position="560"/>
    </location>
</feature>
<dbReference type="AlphaFoldDB" id="A0A3D8SC56"/>
<feature type="compositionally biased region" description="Basic and acidic residues" evidence="1">
    <location>
        <begin position="544"/>
        <end position="557"/>
    </location>
</feature>
<feature type="region of interest" description="Disordered" evidence="1">
    <location>
        <begin position="168"/>
        <end position="207"/>
    </location>
</feature>
<feature type="compositionally biased region" description="Low complexity" evidence="1">
    <location>
        <begin position="191"/>
        <end position="201"/>
    </location>
</feature>
<accession>A0A3D8SC56</accession>
<feature type="compositionally biased region" description="Low complexity" evidence="1">
    <location>
        <begin position="301"/>
        <end position="312"/>
    </location>
</feature>
<evidence type="ECO:0000256" key="2">
    <source>
        <dbReference type="SAM" id="Phobius"/>
    </source>
</evidence>
<dbReference type="Proteomes" id="UP000256690">
    <property type="component" value="Unassembled WGS sequence"/>
</dbReference>
<evidence type="ECO:0008006" key="5">
    <source>
        <dbReference type="Google" id="ProtNLM"/>
    </source>
</evidence>
<evidence type="ECO:0000313" key="3">
    <source>
        <dbReference type="EMBL" id="RDW83932.1"/>
    </source>
</evidence>
<proteinExistence type="predicted"/>
<keyword evidence="2" id="KW-1133">Transmembrane helix</keyword>
<evidence type="ECO:0000256" key="1">
    <source>
        <dbReference type="SAM" id="MobiDB-lite"/>
    </source>
</evidence>
<organism evidence="3 4">
    <name type="scientific">Aspergillus mulundensis</name>
    <dbReference type="NCBI Taxonomy" id="1810919"/>
    <lineage>
        <taxon>Eukaryota</taxon>
        <taxon>Fungi</taxon>
        <taxon>Dikarya</taxon>
        <taxon>Ascomycota</taxon>
        <taxon>Pezizomycotina</taxon>
        <taxon>Eurotiomycetes</taxon>
        <taxon>Eurotiomycetidae</taxon>
        <taxon>Eurotiales</taxon>
        <taxon>Aspergillaceae</taxon>
        <taxon>Aspergillus</taxon>
        <taxon>Aspergillus subgen. Nidulantes</taxon>
    </lineage>
</organism>
<feature type="compositionally biased region" description="Polar residues" evidence="1">
    <location>
        <begin position="181"/>
        <end position="190"/>
    </location>
</feature>
<feature type="region of interest" description="Disordered" evidence="1">
    <location>
        <begin position="375"/>
        <end position="409"/>
    </location>
</feature>
<feature type="region of interest" description="Disordered" evidence="1">
    <location>
        <begin position="1"/>
        <end position="92"/>
    </location>
</feature>
<feature type="compositionally biased region" description="Polar residues" evidence="1">
    <location>
        <begin position="111"/>
        <end position="121"/>
    </location>
</feature>
<feature type="compositionally biased region" description="Basic and acidic residues" evidence="1">
    <location>
        <begin position="33"/>
        <end position="45"/>
    </location>
</feature>
<feature type="compositionally biased region" description="Polar residues" evidence="1">
    <location>
        <begin position="530"/>
        <end position="539"/>
    </location>
</feature>